<protein>
    <submittedName>
        <fullName evidence="1">DNA polymerase III subunit chi</fullName>
    </submittedName>
</protein>
<proteinExistence type="predicted"/>
<dbReference type="PANTHER" id="PTHR38767:SF1">
    <property type="entry name" value="DNA POLYMERASE III SUBUNIT CHI"/>
    <property type="match status" value="1"/>
</dbReference>
<dbReference type="Proteomes" id="UP001143328">
    <property type="component" value="Unassembled WGS sequence"/>
</dbReference>
<accession>A0A9W6NES5</accession>
<name>A0A9W6NES5_9PSED</name>
<gene>
    <name evidence="1" type="primary">holC</name>
    <name evidence="1" type="ORF">GCM10017655_09430</name>
</gene>
<reference evidence="1" key="2">
    <citation type="submission" date="2023-01" db="EMBL/GenBank/DDBJ databases">
        <authorList>
            <person name="Sun Q."/>
            <person name="Evtushenko L."/>
        </authorList>
    </citation>
    <scope>NUCLEOTIDE SEQUENCE</scope>
    <source>
        <strain evidence="1">VKM B-2935</strain>
    </source>
</reference>
<dbReference type="GO" id="GO:0003887">
    <property type="term" value="F:DNA-directed DNA polymerase activity"/>
    <property type="evidence" value="ECO:0007669"/>
    <property type="project" value="InterPro"/>
</dbReference>
<sequence>MLLNASKLKPLLRGYDFHDYNEITMPRIEFYVLSSTAPAERLRAACQLAMKAWRHGMPVFMRASDEAQCAEVDELLWRFKAETFVPHSLHRDAPDAPVVIGLDDEPAASQGLLINLNSSLSPHVQRFSRVIEIVNQQPEQLASSRENFRTYRQQGYDPKRVEL</sequence>
<dbReference type="InterPro" id="IPR036768">
    <property type="entry name" value="PolIII_chi_sf"/>
</dbReference>
<evidence type="ECO:0000313" key="2">
    <source>
        <dbReference type="Proteomes" id="UP001143328"/>
    </source>
</evidence>
<dbReference type="SUPFAM" id="SSF102400">
    <property type="entry name" value="DNA polymerase III chi subunit"/>
    <property type="match status" value="1"/>
</dbReference>
<organism evidence="1 2">
    <name type="scientific">Pseudomonas turukhanskensis</name>
    <dbReference type="NCBI Taxonomy" id="1806536"/>
    <lineage>
        <taxon>Bacteria</taxon>
        <taxon>Pseudomonadati</taxon>
        <taxon>Pseudomonadota</taxon>
        <taxon>Gammaproteobacteria</taxon>
        <taxon>Pseudomonadales</taxon>
        <taxon>Pseudomonadaceae</taxon>
        <taxon>Pseudomonas</taxon>
    </lineage>
</organism>
<dbReference type="GO" id="GO:0003677">
    <property type="term" value="F:DNA binding"/>
    <property type="evidence" value="ECO:0007669"/>
    <property type="project" value="InterPro"/>
</dbReference>
<comment type="caution">
    <text evidence="1">The sequence shown here is derived from an EMBL/GenBank/DDBJ whole genome shotgun (WGS) entry which is preliminary data.</text>
</comment>
<reference evidence="1" key="1">
    <citation type="journal article" date="2014" name="Int. J. Syst. Evol. Microbiol.">
        <title>Complete genome sequence of Corynebacterium casei LMG S-19264T (=DSM 44701T), isolated from a smear-ripened cheese.</title>
        <authorList>
            <consortium name="US DOE Joint Genome Institute (JGI-PGF)"/>
            <person name="Walter F."/>
            <person name="Albersmeier A."/>
            <person name="Kalinowski J."/>
            <person name="Ruckert C."/>
        </authorList>
    </citation>
    <scope>NUCLEOTIDE SEQUENCE</scope>
    <source>
        <strain evidence="1">VKM B-2935</strain>
    </source>
</reference>
<dbReference type="Gene3D" id="3.40.50.10110">
    <property type="entry name" value="DNA polymerase III subunit chi"/>
    <property type="match status" value="1"/>
</dbReference>
<evidence type="ECO:0000313" key="1">
    <source>
        <dbReference type="EMBL" id="GLK87881.1"/>
    </source>
</evidence>
<dbReference type="GO" id="GO:0032298">
    <property type="term" value="P:positive regulation of DNA-templated DNA replication initiation"/>
    <property type="evidence" value="ECO:0007669"/>
    <property type="project" value="TreeGrafter"/>
</dbReference>
<dbReference type="EMBL" id="BSFN01000002">
    <property type="protein sequence ID" value="GLK87881.1"/>
    <property type="molecule type" value="Genomic_DNA"/>
</dbReference>
<dbReference type="InterPro" id="IPR007459">
    <property type="entry name" value="DNA_pol3_chi"/>
</dbReference>
<keyword evidence="2" id="KW-1185">Reference proteome</keyword>
<dbReference type="GO" id="GO:0006260">
    <property type="term" value="P:DNA replication"/>
    <property type="evidence" value="ECO:0007669"/>
    <property type="project" value="InterPro"/>
</dbReference>
<dbReference type="Pfam" id="PF04364">
    <property type="entry name" value="DNA_pol3_chi"/>
    <property type="match status" value="1"/>
</dbReference>
<dbReference type="AlphaFoldDB" id="A0A9W6NES5"/>
<dbReference type="PANTHER" id="PTHR38767">
    <property type="entry name" value="DNA POLYMERASE III SUBUNIT CHI"/>
    <property type="match status" value="1"/>
</dbReference>